<protein>
    <submittedName>
        <fullName evidence="11">Methyl-accepting chemotaxis protein</fullName>
    </submittedName>
</protein>
<dbReference type="CDD" id="cd06225">
    <property type="entry name" value="HAMP"/>
    <property type="match status" value="1"/>
</dbReference>
<dbReference type="Pfam" id="PF00672">
    <property type="entry name" value="HAMP"/>
    <property type="match status" value="1"/>
</dbReference>
<dbReference type="Pfam" id="PF00015">
    <property type="entry name" value="MCPsignal"/>
    <property type="match status" value="1"/>
</dbReference>
<keyword evidence="3 8" id="KW-0812">Transmembrane</keyword>
<dbReference type="Pfam" id="PF02743">
    <property type="entry name" value="dCache_1"/>
    <property type="match status" value="1"/>
</dbReference>
<dbReference type="CDD" id="cd11386">
    <property type="entry name" value="MCP_signal"/>
    <property type="match status" value="1"/>
</dbReference>
<dbReference type="CDD" id="cd12913">
    <property type="entry name" value="PDC1_MCP_like"/>
    <property type="match status" value="1"/>
</dbReference>
<evidence type="ECO:0000256" key="4">
    <source>
        <dbReference type="ARBA" id="ARBA00022989"/>
    </source>
</evidence>
<evidence type="ECO:0000259" key="9">
    <source>
        <dbReference type="PROSITE" id="PS50111"/>
    </source>
</evidence>
<dbReference type="SUPFAM" id="SSF103190">
    <property type="entry name" value="Sensory domain-like"/>
    <property type="match status" value="1"/>
</dbReference>
<feature type="domain" description="Methyl-accepting transducer" evidence="9">
    <location>
        <begin position="363"/>
        <end position="592"/>
    </location>
</feature>
<comment type="caution">
    <text evidence="11">The sequence shown here is derived from an EMBL/GenBank/DDBJ whole genome shotgun (WGS) entry which is preliminary data.</text>
</comment>
<evidence type="ECO:0000256" key="8">
    <source>
        <dbReference type="SAM" id="Phobius"/>
    </source>
</evidence>
<dbReference type="InterPro" id="IPR051310">
    <property type="entry name" value="MCP_chemotaxis"/>
</dbReference>
<dbReference type="EMBL" id="JBFYGN010000034">
    <property type="protein sequence ID" value="MEX8195165.1"/>
    <property type="molecule type" value="Genomic_DNA"/>
</dbReference>
<proteinExistence type="inferred from homology"/>
<dbReference type="RefSeq" id="WP_369340342.1">
    <property type="nucleotide sequence ID" value="NZ_JBFYGN010000034.1"/>
</dbReference>
<dbReference type="InterPro" id="IPR004089">
    <property type="entry name" value="MCPsignal_dom"/>
</dbReference>
<name>A0ABV4A0K4_9BURK</name>
<evidence type="ECO:0000313" key="12">
    <source>
        <dbReference type="Proteomes" id="UP001561046"/>
    </source>
</evidence>
<evidence type="ECO:0000256" key="3">
    <source>
        <dbReference type="ARBA" id="ARBA00022692"/>
    </source>
</evidence>
<comment type="subcellular location">
    <subcellularLocation>
        <location evidence="1">Cell membrane</location>
        <topology evidence="1">Multi-pass membrane protein</topology>
    </subcellularLocation>
</comment>
<evidence type="ECO:0000259" key="10">
    <source>
        <dbReference type="PROSITE" id="PS50885"/>
    </source>
</evidence>
<dbReference type="PANTHER" id="PTHR43531">
    <property type="entry name" value="PROTEIN ICFG"/>
    <property type="match status" value="1"/>
</dbReference>
<evidence type="ECO:0000256" key="2">
    <source>
        <dbReference type="ARBA" id="ARBA00022475"/>
    </source>
</evidence>
<dbReference type="Gene3D" id="3.30.450.20">
    <property type="entry name" value="PAS domain"/>
    <property type="match status" value="2"/>
</dbReference>
<keyword evidence="2" id="KW-1003">Cell membrane</keyword>
<evidence type="ECO:0000256" key="7">
    <source>
        <dbReference type="PROSITE-ProRule" id="PRU00284"/>
    </source>
</evidence>
<dbReference type="SUPFAM" id="SSF58104">
    <property type="entry name" value="Methyl-accepting chemotaxis protein (MCP) signaling domain"/>
    <property type="match status" value="1"/>
</dbReference>
<dbReference type="PROSITE" id="PS50885">
    <property type="entry name" value="HAMP"/>
    <property type="match status" value="1"/>
</dbReference>
<evidence type="ECO:0000256" key="1">
    <source>
        <dbReference type="ARBA" id="ARBA00004651"/>
    </source>
</evidence>
<dbReference type="SMART" id="SM00283">
    <property type="entry name" value="MA"/>
    <property type="match status" value="1"/>
</dbReference>
<dbReference type="SMART" id="SM00304">
    <property type="entry name" value="HAMP"/>
    <property type="match status" value="1"/>
</dbReference>
<keyword evidence="7" id="KW-0807">Transducer</keyword>
<feature type="domain" description="HAMP" evidence="10">
    <location>
        <begin position="304"/>
        <end position="358"/>
    </location>
</feature>
<dbReference type="CDD" id="cd12912">
    <property type="entry name" value="PDC2_MCP_like"/>
    <property type="match status" value="1"/>
</dbReference>
<dbReference type="InterPro" id="IPR029151">
    <property type="entry name" value="Sensor-like_sf"/>
</dbReference>
<dbReference type="PROSITE" id="PS50111">
    <property type="entry name" value="CHEMOTAXIS_TRANSDUC_2"/>
    <property type="match status" value="1"/>
</dbReference>
<keyword evidence="12" id="KW-1185">Reference proteome</keyword>
<dbReference type="Gene3D" id="1.10.287.950">
    <property type="entry name" value="Methyl-accepting chemotaxis protein"/>
    <property type="match status" value="1"/>
</dbReference>
<evidence type="ECO:0000313" key="11">
    <source>
        <dbReference type="EMBL" id="MEX8195165.1"/>
    </source>
</evidence>
<organism evidence="11 12">
    <name type="scientific">Comamonas guangdongensis</name>
    <dbReference type="NCBI Taxonomy" id="510515"/>
    <lineage>
        <taxon>Bacteria</taxon>
        <taxon>Pseudomonadati</taxon>
        <taxon>Pseudomonadota</taxon>
        <taxon>Betaproteobacteria</taxon>
        <taxon>Burkholderiales</taxon>
        <taxon>Comamonadaceae</taxon>
        <taxon>Comamonas</taxon>
    </lineage>
</organism>
<keyword evidence="5 8" id="KW-0472">Membrane</keyword>
<feature type="transmembrane region" description="Helical" evidence="8">
    <location>
        <begin position="285"/>
        <end position="307"/>
    </location>
</feature>
<dbReference type="Proteomes" id="UP001561046">
    <property type="component" value="Unassembled WGS sequence"/>
</dbReference>
<feature type="transmembrane region" description="Helical" evidence="8">
    <location>
        <begin position="21"/>
        <end position="43"/>
    </location>
</feature>
<reference evidence="11 12" key="1">
    <citation type="journal article" date="2013" name="Int. J. Syst. Evol. Microbiol.">
        <title>Comamonas guangdongensis sp. nov., isolated from subterranean forest sediment, and emended description of the genus Comamonas.</title>
        <authorList>
            <person name="Zhang J."/>
            <person name="Wang Y."/>
            <person name="Zhou S."/>
            <person name="Wu C."/>
            <person name="He J."/>
            <person name="Li F."/>
        </authorList>
    </citation>
    <scope>NUCLEOTIDE SEQUENCE [LARGE SCALE GENOMIC DNA]</scope>
    <source>
        <strain evidence="11 12">CCTCC AB2011133</strain>
    </source>
</reference>
<dbReference type="InterPro" id="IPR033479">
    <property type="entry name" value="dCache_1"/>
</dbReference>
<evidence type="ECO:0000256" key="5">
    <source>
        <dbReference type="ARBA" id="ARBA00023136"/>
    </source>
</evidence>
<gene>
    <name evidence="11" type="ORF">AB6724_20220</name>
</gene>
<keyword evidence="4 8" id="KW-1133">Transmembrane helix</keyword>
<dbReference type="InterPro" id="IPR003660">
    <property type="entry name" value="HAMP_dom"/>
</dbReference>
<sequence length="621" mass="64797">MKRFTTSTHLPLLSSLRVRMLVSCTAIVAVALALTGGATYYIVRGSSLEAVEQNLAAVASGHALAVDEWVASRAAMVEAAVEALGQGDAKTVVRQLEQSGGFRIVTAGWEDKTAVSSKPTPPGFDPTSRPWYKEAVSAGKLLVTKPYADANTGKAMVSFAAPLLRDGKPAGAVSAAVFLDGVREVVAAVHPTPSSFGFVVDGSGQLLAHPDAELIRKPASILSDQLTPKMVAALIHADAPIDLEFNGVPKLLRAKPVRGTDWVMVVVLDRAEATAGLGHVLQTSAIAIVLVALGAALAVGLLTARAFRRLSEVRDAMEEIGSGDGDLSRRLPVHGRDEVAQIAGAFNRFVEKIAAVLHEIRAGSDSVQQATVEIEAGNQDLSRRTEIAAGQLQQTASAMEQLVGNVRHSAEAAQQAQRLASDASDVAAQGGQVVGQVVATMEEISSGSRQIAEITGVIDSLAFQTNILALNAAVEAARAGEQGRGFAVVAGEVRQLAQRSAQAAKDIRGLIGSSVNKVEAGANLVSSAGKTMGDIVQQVERVSSLIGEITRASTEQREGIVSVGEAVRQLDDVTQQNAALVEQSAAAAESLRQQTGRLARTVGVFKLDSGQARPPNVLMEI</sequence>
<comment type="similarity">
    <text evidence="6">Belongs to the methyl-accepting chemotaxis (MCP) protein family.</text>
</comment>
<dbReference type="PANTHER" id="PTHR43531:SF16">
    <property type="entry name" value="METHYL-ACCEPTING CHEMOTAXIS PROTEIN II"/>
    <property type="match status" value="1"/>
</dbReference>
<evidence type="ECO:0000256" key="6">
    <source>
        <dbReference type="ARBA" id="ARBA00029447"/>
    </source>
</evidence>
<accession>A0ABV4A0K4</accession>